<reference evidence="2 3" key="1">
    <citation type="submission" date="2021-06" db="EMBL/GenBank/DDBJ databases">
        <authorList>
            <person name="Sun Q."/>
            <person name="Li D."/>
        </authorList>
    </citation>
    <scope>NUCLEOTIDE SEQUENCE [LARGE SCALE GENOMIC DNA]</scope>
    <source>
        <strain evidence="2 3">MSJ-5</strain>
    </source>
</reference>
<name>A0ABS6G2W7_9FIRM</name>
<proteinExistence type="predicted"/>
<sequence length="210" mass="24508">MMNNLRLKGKVNLDNMEFYHIEGGFGKDKKAMLVRDIAAIHGKELFKVNELINNNRKRFKDNIDIIDLKGSNFDILLKDNGVYTQNAVNRSKNIYLLSERGYSKLLKILEDDFAWEQYEKLVDGYFNMRELVAKEQIFQVVPKDYKLELHKEKLEKAVITSNYLIEYIKSTDGYMPSNLLDSFTTAIQAVNIDIINSLKKMNKFNKPESH</sequence>
<evidence type="ECO:0000313" key="3">
    <source>
        <dbReference type="Proteomes" id="UP000779508"/>
    </source>
</evidence>
<comment type="caution">
    <text evidence="2">The sequence shown here is derived from an EMBL/GenBank/DDBJ whole genome shotgun (WGS) entry which is preliminary data.</text>
</comment>
<evidence type="ECO:0000259" key="1">
    <source>
        <dbReference type="Pfam" id="PF10543"/>
    </source>
</evidence>
<organism evidence="2 3">
    <name type="scientific">Alkaliphilus flagellatus</name>
    <dbReference type="NCBI Taxonomy" id="2841507"/>
    <lineage>
        <taxon>Bacteria</taxon>
        <taxon>Bacillati</taxon>
        <taxon>Bacillota</taxon>
        <taxon>Clostridia</taxon>
        <taxon>Peptostreptococcales</taxon>
        <taxon>Natronincolaceae</taxon>
        <taxon>Alkaliphilus</taxon>
    </lineage>
</organism>
<dbReference type="Proteomes" id="UP000779508">
    <property type="component" value="Unassembled WGS sequence"/>
</dbReference>
<evidence type="ECO:0000313" key="2">
    <source>
        <dbReference type="EMBL" id="MBU5676835.1"/>
    </source>
</evidence>
<accession>A0ABS6G2W7</accession>
<gene>
    <name evidence="2" type="ORF">KQI88_10430</name>
</gene>
<protein>
    <submittedName>
        <fullName evidence="2">ORF6N domain-containing protein</fullName>
    </submittedName>
</protein>
<dbReference type="InterPro" id="IPR018873">
    <property type="entry name" value="KilA-N_DNA-bd_domain"/>
</dbReference>
<feature type="domain" description="KilA-N DNA-binding" evidence="1">
    <location>
        <begin position="27"/>
        <end position="108"/>
    </location>
</feature>
<dbReference type="EMBL" id="JAHLQK010000004">
    <property type="protein sequence ID" value="MBU5676835.1"/>
    <property type="molecule type" value="Genomic_DNA"/>
</dbReference>
<dbReference type="Pfam" id="PF10543">
    <property type="entry name" value="ORF6N"/>
    <property type="match status" value="1"/>
</dbReference>
<keyword evidence="3" id="KW-1185">Reference proteome</keyword>